<reference evidence="4" key="1">
    <citation type="submission" date="2018-04" db="EMBL/GenBank/DDBJ databases">
        <title>Whole genome sequencing of Hypsizygus marmoreus.</title>
        <authorList>
            <person name="Choi I.-G."/>
            <person name="Min B."/>
            <person name="Kim J.-G."/>
            <person name="Kim S."/>
            <person name="Oh Y.-L."/>
            <person name="Kong W.-S."/>
            <person name="Park H."/>
            <person name="Jeong J."/>
            <person name="Song E.-S."/>
        </authorList>
    </citation>
    <scope>NUCLEOTIDE SEQUENCE [LARGE SCALE GENOMIC DNA]</scope>
    <source>
        <strain evidence="4">51987-8</strain>
    </source>
</reference>
<dbReference type="InterPro" id="IPR056884">
    <property type="entry name" value="NPHP3-like_N"/>
</dbReference>
<dbReference type="AlphaFoldDB" id="A0A369K4M1"/>
<dbReference type="InterPro" id="IPR027417">
    <property type="entry name" value="P-loop_NTPase"/>
</dbReference>
<accession>A0A369K4M1</accession>
<feature type="compositionally biased region" description="Polar residues" evidence="2">
    <location>
        <begin position="67"/>
        <end position="77"/>
    </location>
</feature>
<dbReference type="InterPro" id="IPR007111">
    <property type="entry name" value="NACHT_NTPase"/>
</dbReference>
<name>A0A369K4M1_HYPMA</name>
<evidence type="ECO:0000313" key="4">
    <source>
        <dbReference type="EMBL" id="RDB27717.1"/>
    </source>
</evidence>
<dbReference type="PROSITE" id="PS50837">
    <property type="entry name" value="NACHT"/>
    <property type="match status" value="1"/>
</dbReference>
<evidence type="ECO:0000259" key="3">
    <source>
        <dbReference type="PROSITE" id="PS50837"/>
    </source>
</evidence>
<dbReference type="InParanoid" id="A0A369K4M1"/>
<dbReference type="Proteomes" id="UP000076154">
    <property type="component" value="Unassembled WGS sequence"/>
</dbReference>
<feature type="domain" description="NACHT" evidence="3">
    <location>
        <begin position="285"/>
        <end position="427"/>
    </location>
</feature>
<feature type="compositionally biased region" description="Basic residues" evidence="2">
    <location>
        <begin position="1"/>
        <end position="20"/>
    </location>
</feature>
<evidence type="ECO:0000313" key="5">
    <source>
        <dbReference type="Proteomes" id="UP000076154"/>
    </source>
</evidence>
<comment type="caution">
    <text evidence="4">The sequence shown here is derived from an EMBL/GenBank/DDBJ whole genome shotgun (WGS) entry which is preliminary data.</text>
</comment>
<dbReference type="OrthoDB" id="4760524at2759"/>
<dbReference type="Pfam" id="PF24883">
    <property type="entry name" value="NPHP3_N"/>
    <property type="match status" value="1"/>
</dbReference>
<dbReference type="STRING" id="39966.A0A369K4M1"/>
<gene>
    <name evidence="4" type="ORF">Hypma_003282</name>
</gene>
<evidence type="ECO:0000256" key="1">
    <source>
        <dbReference type="ARBA" id="ARBA00022737"/>
    </source>
</evidence>
<dbReference type="PANTHER" id="PTHR10039:SF17">
    <property type="entry name" value="FUNGAL STAND N-TERMINAL GOODBYE DOMAIN-CONTAINING PROTEIN-RELATED"/>
    <property type="match status" value="1"/>
</dbReference>
<keyword evidence="1" id="KW-0677">Repeat</keyword>
<proteinExistence type="predicted"/>
<dbReference type="EMBL" id="LUEZ02000014">
    <property type="protein sequence ID" value="RDB27717.1"/>
    <property type="molecule type" value="Genomic_DNA"/>
</dbReference>
<feature type="region of interest" description="Disordered" evidence="2">
    <location>
        <begin position="1"/>
        <end position="82"/>
    </location>
</feature>
<dbReference type="Gene3D" id="3.40.50.300">
    <property type="entry name" value="P-loop containing nucleotide triphosphate hydrolases"/>
    <property type="match status" value="1"/>
</dbReference>
<organism evidence="4 5">
    <name type="scientific">Hypsizygus marmoreus</name>
    <name type="common">White beech mushroom</name>
    <name type="synonym">Agaricus marmoreus</name>
    <dbReference type="NCBI Taxonomy" id="39966"/>
    <lineage>
        <taxon>Eukaryota</taxon>
        <taxon>Fungi</taxon>
        <taxon>Dikarya</taxon>
        <taxon>Basidiomycota</taxon>
        <taxon>Agaricomycotina</taxon>
        <taxon>Agaricomycetes</taxon>
        <taxon>Agaricomycetidae</taxon>
        <taxon>Agaricales</taxon>
        <taxon>Tricholomatineae</taxon>
        <taxon>Lyophyllaceae</taxon>
        <taxon>Hypsizygus</taxon>
    </lineage>
</organism>
<sequence>MKRFTRFYAKLRKPRSKKQKTPAPPQEPSPVISSPPADASGTATSTIEGDPSPDSRSDVIAPEPAAGSQQPQESKPTGPQRALGPIKLGLGLAKEAAAVFGPLQSVVGSLLFLVEHHEKWMSNKEDIKRVVKRLDSLMASLQDGANNGNTSEDLHRQELQECGHIICDLGDLLTIVNRKLEMAAQTLEAMKSKNYLTASENAKALSGLIEDIRGMLQDYQTKIQGNILSHTSRLMESEDLRILQLLPHALKASHRSVTHKSCLKGTRVDVLEKIEAWSEEPSSLSVYWLNGHAGSGKSTIAQSFCERAFADGHLGASFFCSRDYTDRSDLRMIFPTLSYQLACAFPAFREQVVSTLRKDPDIGHNSLSNQLTSLLIIPLQKSKLSTVIVIDALDECKETEPASVILSLLARYIRHIPLVKFFVTGRPEPPIREGFRLKLLEPLTTIFVLHNVEVESVDRDIELFFRTRLLEAVLGRSDVDLSIPWPSDDEVKILTTKSSGLFIFAATAVSFIVHPANQPQERLSLLKRIPNSSLFEGQLGIDSLYFTVLKNGYADMPDNGEYAVLRSILASIVLAFNPLSKAMIASLLHIEHSITSALRLLHAVLHIPQLDNEPITVYHKSFPDFITCESRCVDPRFFIDPAVYHPMLAVHCLEIMTERSALEEYLNMHVVSGLIILPILQHLQPCQMSGLFFIFL</sequence>
<keyword evidence="5" id="KW-1185">Reference proteome</keyword>
<protein>
    <recommendedName>
        <fullName evidence="3">NACHT domain-containing protein</fullName>
    </recommendedName>
</protein>
<evidence type="ECO:0000256" key="2">
    <source>
        <dbReference type="SAM" id="MobiDB-lite"/>
    </source>
</evidence>
<dbReference type="SUPFAM" id="SSF52540">
    <property type="entry name" value="P-loop containing nucleoside triphosphate hydrolases"/>
    <property type="match status" value="1"/>
</dbReference>
<dbReference type="PANTHER" id="PTHR10039">
    <property type="entry name" value="AMELOGENIN"/>
    <property type="match status" value="1"/>
</dbReference>